<accession>A0A9D4U6E0</accession>
<feature type="region of interest" description="Disordered" evidence="1">
    <location>
        <begin position="1"/>
        <end position="37"/>
    </location>
</feature>
<sequence length="87" mass="10074">MATPRRTPGATKSDSRGEDEETFMTQRPVRTTQRQRMVVDECSEDDDDLEMYTHVQTSPPSKEEGSSEYTFIDFRYELPLHEKNTPG</sequence>
<feature type="compositionally biased region" description="Low complexity" evidence="1">
    <location>
        <begin position="24"/>
        <end position="36"/>
    </location>
</feature>
<protein>
    <submittedName>
        <fullName evidence="2">Uncharacterized protein</fullName>
    </submittedName>
</protein>
<gene>
    <name evidence="2" type="ORF">GOP47_0022862</name>
</gene>
<evidence type="ECO:0000313" key="3">
    <source>
        <dbReference type="Proteomes" id="UP000886520"/>
    </source>
</evidence>
<dbReference type="EMBL" id="JABFUD020000022">
    <property type="protein sequence ID" value="KAI5062323.1"/>
    <property type="molecule type" value="Genomic_DNA"/>
</dbReference>
<reference evidence="2" key="1">
    <citation type="submission" date="2021-01" db="EMBL/GenBank/DDBJ databases">
        <title>Adiantum capillus-veneris genome.</title>
        <authorList>
            <person name="Fang Y."/>
            <person name="Liao Q."/>
        </authorList>
    </citation>
    <scope>NUCLEOTIDE SEQUENCE</scope>
    <source>
        <strain evidence="2">H3</strain>
        <tissue evidence="2">Leaf</tissue>
    </source>
</reference>
<proteinExistence type="predicted"/>
<comment type="caution">
    <text evidence="2">The sequence shown here is derived from an EMBL/GenBank/DDBJ whole genome shotgun (WGS) entry which is preliminary data.</text>
</comment>
<organism evidence="2 3">
    <name type="scientific">Adiantum capillus-veneris</name>
    <name type="common">Maidenhair fern</name>
    <dbReference type="NCBI Taxonomy" id="13818"/>
    <lineage>
        <taxon>Eukaryota</taxon>
        <taxon>Viridiplantae</taxon>
        <taxon>Streptophyta</taxon>
        <taxon>Embryophyta</taxon>
        <taxon>Tracheophyta</taxon>
        <taxon>Polypodiopsida</taxon>
        <taxon>Polypodiidae</taxon>
        <taxon>Polypodiales</taxon>
        <taxon>Pteridineae</taxon>
        <taxon>Pteridaceae</taxon>
        <taxon>Vittarioideae</taxon>
        <taxon>Adiantum</taxon>
    </lineage>
</organism>
<dbReference type="Proteomes" id="UP000886520">
    <property type="component" value="Chromosome 22"/>
</dbReference>
<dbReference type="AlphaFoldDB" id="A0A9D4U6E0"/>
<evidence type="ECO:0000313" key="2">
    <source>
        <dbReference type="EMBL" id="KAI5062323.1"/>
    </source>
</evidence>
<evidence type="ECO:0000256" key="1">
    <source>
        <dbReference type="SAM" id="MobiDB-lite"/>
    </source>
</evidence>
<name>A0A9D4U6E0_ADICA</name>
<keyword evidence="3" id="KW-1185">Reference proteome</keyword>